<gene>
    <name evidence="2" type="ORF">DFR67_111196</name>
</gene>
<dbReference type="RefSeq" id="WP_110471121.1">
    <property type="nucleotide sequence ID" value="NZ_QJSP01000011.1"/>
</dbReference>
<sequence length="291" mass="33202">MTFGDRPFWGPDAPLPDGITRRMMERNHRRMHRGVRVSATKVLGPHDLIDGALLRAGPGAVLSGLSAAFLHGITWYDADSEIEISRHATGQGRCRGRVRVVRSDLSLDDVMLIDGRRVTTPIRTAYDLGRRPPHWRALGRLDDLVKAADIDLPSFWRYVVEHPGTRGIRQIRELIPHIDPLSESPPESWLRLLIVEGELPRPEAQISVLDDNGYEFARMDLGYRRYKIGIEFDGIEFHETAEQRAHDAARDARLSRLGWVVVRVTGDRMRDESDELVNEINQHLRDRGAYR</sequence>
<dbReference type="Pfam" id="PF04480">
    <property type="entry name" value="DUF559"/>
    <property type="match status" value="1"/>
</dbReference>
<dbReference type="InterPro" id="IPR007569">
    <property type="entry name" value="DUF559"/>
</dbReference>
<dbReference type="SUPFAM" id="SSF52980">
    <property type="entry name" value="Restriction endonuclease-like"/>
    <property type="match status" value="1"/>
</dbReference>
<protein>
    <submittedName>
        <fullName evidence="2">Uncharacterized protein DUF559</fullName>
    </submittedName>
</protein>
<evidence type="ECO:0000313" key="3">
    <source>
        <dbReference type="Proteomes" id="UP000247591"/>
    </source>
</evidence>
<keyword evidence="3" id="KW-1185">Reference proteome</keyword>
<feature type="domain" description="DUF559" evidence="1">
    <location>
        <begin position="223"/>
        <end position="284"/>
    </location>
</feature>
<dbReference type="Gene3D" id="3.40.960.10">
    <property type="entry name" value="VSR Endonuclease"/>
    <property type="match status" value="1"/>
</dbReference>
<dbReference type="InterPro" id="IPR011335">
    <property type="entry name" value="Restrct_endonuc-II-like"/>
</dbReference>
<dbReference type="EMBL" id="QJSP01000011">
    <property type="protein sequence ID" value="PYE15120.1"/>
    <property type="molecule type" value="Genomic_DNA"/>
</dbReference>
<organism evidence="2 3">
    <name type="scientific">Williamsia limnetica</name>
    <dbReference type="NCBI Taxonomy" id="882452"/>
    <lineage>
        <taxon>Bacteria</taxon>
        <taxon>Bacillati</taxon>
        <taxon>Actinomycetota</taxon>
        <taxon>Actinomycetes</taxon>
        <taxon>Mycobacteriales</taxon>
        <taxon>Nocardiaceae</taxon>
        <taxon>Williamsia</taxon>
    </lineage>
</organism>
<proteinExistence type="predicted"/>
<evidence type="ECO:0000259" key="1">
    <source>
        <dbReference type="Pfam" id="PF04480"/>
    </source>
</evidence>
<dbReference type="AlphaFoldDB" id="A0A318RIZ4"/>
<comment type="caution">
    <text evidence="2">The sequence shown here is derived from an EMBL/GenBank/DDBJ whole genome shotgun (WGS) entry which is preliminary data.</text>
</comment>
<dbReference type="Proteomes" id="UP000247591">
    <property type="component" value="Unassembled WGS sequence"/>
</dbReference>
<accession>A0A318RIZ4</accession>
<evidence type="ECO:0000313" key="2">
    <source>
        <dbReference type="EMBL" id="PYE15120.1"/>
    </source>
</evidence>
<dbReference type="OrthoDB" id="3173471at2"/>
<name>A0A318RIZ4_WILLI</name>
<reference evidence="2 3" key="1">
    <citation type="submission" date="2018-06" db="EMBL/GenBank/DDBJ databases">
        <title>Genomic Encyclopedia of Type Strains, Phase IV (KMG-IV): sequencing the most valuable type-strain genomes for metagenomic binning, comparative biology and taxonomic classification.</title>
        <authorList>
            <person name="Goeker M."/>
        </authorList>
    </citation>
    <scope>NUCLEOTIDE SEQUENCE [LARGE SCALE GENOMIC DNA]</scope>
    <source>
        <strain evidence="2 3">DSM 45521</strain>
    </source>
</reference>